<proteinExistence type="predicted"/>
<feature type="region of interest" description="Disordered" evidence="1">
    <location>
        <begin position="1"/>
        <end position="63"/>
    </location>
</feature>
<feature type="compositionally biased region" description="Basic and acidic residues" evidence="1">
    <location>
        <begin position="123"/>
        <end position="140"/>
    </location>
</feature>
<evidence type="ECO:0000313" key="2">
    <source>
        <dbReference type="EMBL" id="KIM48964.1"/>
    </source>
</evidence>
<dbReference type="HOGENOM" id="CLU_1835395_0_0_1"/>
<reference evidence="3" key="2">
    <citation type="submission" date="2015-01" db="EMBL/GenBank/DDBJ databases">
        <title>Evolutionary Origins and Diversification of the Mycorrhizal Mutualists.</title>
        <authorList>
            <consortium name="DOE Joint Genome Institute"/>
            <consortium name="Mycorrhizal Genomics Consortium"/>
            <person name="Kohler A."/>
            <person name="Kuo A."/>
            <person name="Nagy L.G."/>
            <person name="Floudas D."/>
            <person name="Copeland A."/>
            <person name="Barry K.W."/>
            <person name="Cichocki N."/>
            <person name="Veneault-Fourrey C."/>
            <person name="LaButti K."/>
            <person name="Lindquist E.A."/>
            <person name="Lipzen A."/>
            <person name="Lundell T."/>
            <person name="Morin E."/>
            <person name="Murat C."/>
            <person name="Riley R."/>
            <person name="Ohm R."/>
            <person name="Sun H."/>
            <person name="Tunlid A."/>
            <person name="Henrissat B."/>
            <person name="Grigoriev I.V."/>
            <person name="Hibbett D.S."/>
            <person name="Martin F."/>
        </authorList>
    </citation>
    <scope>NUCLEOTIDE SEQUENCE [LARGE SCALE GENOMIC DNA]</scope>
    <source>
        <strain evidence="3">h7</strain>
    </source>
</reference>
<dbReference type="AlphaFoldDB" id="A0A0C3CXS1"/>
<feature type="compositionally biased region" description="Basic residues" evidence="1">
    <location>
        <begin position="1"/>
        <end position="10"/>
    </location>
</feature>
<feature type="region of interest" description="Disordered" evidence="1">
    <location>
        <begin position="84"/>
        <end position="140"/>
    </location>
</feature>
<evidence type="ECO:0000313" key="3">
    <source>
        <dbReference type="Proteomes" id="UP000053424"/>
    </source>
</evidence>
<name>A0A0C3CXS1_HEBCY</name>
<organism evidence="2 3">
    <name type="scientific">Hebeloma cylindrosporum</name>
    <dbReference type="NCBI Taxonomy" id="76867"/>
    <lineage>
        <taxon>Eukaryota</taxon>
        <taxon>Fungi</taxon>
        <taxon>Dikarya</taxon>
        <taxon>Basidiomycota</taxon>
        <taxon>Agaricomycotina</taxon>
        <taxon>Agaricomycetes</taxon>
        <taxon>Agaricomycetidae</taxon>
        <taxon>Agaricales</taxon>
        <taxon>Agaricineae</taxon>
        <taxon>Hymenogastraceae</taxon>
        <taxon>Hebeloma</taxon>
    </lineage>
</organism>
<dbReference type="EMBL" id="KN831768">
    <property type="protein sequence ID" value="KIM48964.1"/>
    <property type="molecule type" value="Genomic_DNA"/>
</dbReference>
<dbReference type="Proteomes" id="UP000053424">
    <property type="component" value="Unassembled WGS sequence"/>
</dbReference>
<feature type="compositionally biased region" description="Pro residues" evidence="1">
    <location>
        <begin position="13"/>
        <end position="27"/>
    </location>
</feature>
<sequence length="140" mass="15123">MGNKQNKRKPASNAPPPVDKSLNPPPQLRITLKPPQPTDDNGHSGKPAATKAPVSQVNDPTVYTEELACQDDLNEDISQAYWNSVEIVPRDAPSQSPVPSSHTDASHSSYSTKRHASISDISDAPRDCHRLEKPAGKCHG</sequence>
<reference evidence="2 3" key="1">
    <citation type="submission" date="2014-04" db="EMBL/GenBank/DDBJ databases">
        <authorList>
            <consortium name="DOE Joint Genome Institute"/>
            <person name="Kuo A."/>
            <person name="Gay G."/>
            <person name="Dore J."/>
            <person name="Kohler A."/>
            <person name="Nagy L.G."/>
            <person name="Floudas D."/>
            <person name="Copeland A."/>
            <person name="Barry K.W."/>
            <person name="Cichocki N."/>
            <person name="Veneault-Fourrey C."/>
            <person name="LaButti K."/>
            <person name="Lindquist E.A."/>
            <person name="Lipzen A."/>
            <person name="Lundell T."/>
            <person name="Morin E."/>
            <person name="Murat C."/>
            <person name="Sun H."/>
            <person name="Tunlid A."/>
            <person name="Henrissat B."/>
            <person name="Grigoriev I.V."/>
            <person name="Hibbett D.S."/>
            <person name="Martin F."/>
            <person name="Nordberg H.P."/>
            <person name="Cantor M.N."/>
            <person name="Hua S.X."/>
        </authorList>
    </citation>
    <scope>NUCLEOTIDE SEQUENCE [LARGE SCALE GENOMIC DNA]</scope>
    <source>
        <strain evidence="3">h7</strain>
    </source>
</reference>
<feature type="compositionally biased region" description="Low complexity" evidence="1">
    <location>
        <begin position="100"/>
        <end position="111"/>
    </location>
</feature>
<evidence type="ECO:0000256" key="1">
    <source>
        <dbReference type="SAM" id="MobiDB-lite"/>
    </source>
</evidence>
<accession>A0A0C3CXS1</accession>
<protein>
    <submittedName>
        <fullName evidence="2">Uncharacterized protein</fullName>
    </submittedName>
</protein>
<keyword evidence="3" id="KW-1185">Reference proteome</keyword>
<gene>
    <name evidence="2" type="ORF">M413DRAFT_21260</name>
</gene>